<proteinExistence type="predicted"/>
<dbReference type="STRING" id="1353537.TP2_05640"/>
<sequence>MLETTRIKGGRWEARSKAQDRPELEVRHLGEVLEGLEVSGGPGDWRIVQPIPRELLNEGVLTFLVCRKGREEIVDRFTLVAGAPLAEDLRAEIALLRAELDLLKRAFRQHCAESEG</sequence>
<dbReference type="OrthoDB" id="7772846at2"/>
<evidence type="ECO:0000313" key="2">
    <source>
        <dbReference type="Proteomes" id="UP000027432"/>
    </source>
</evidence>
<evidence type="ECO:0000313" key="1">
    <source>
        <dbReference type="EMBL" id="KEO54408.1"/>
    </source>
</evidence>
<dbReference type="RefSeq" id="WP_038075687.1">
    <property type="nucleotide sequence ID" value="NZ_AUND01000012.1"/>
</dbReference>
<comment type="caution">
    <text evidence="1">The sequence shown here is derived from an EMBL/GenBank/DDBJ whole genome shotgun (WGS) entry which is preliminary data.</text>
</comment>
<dbReference type="eggNOG" id="ENOG5032S9D">
    <property type="taxonomic scope" value="Bacteria"/>
</dbReference>
<dbReference type="EMBL" id="AUND01000012">
    <property type="protein sequence ID" value="KEO54408.1"/>
    <property type="molecule type" value="Genomic_DNA"/>
</dbReference>
<name>A0A074JFQ0_9RHOB</name>
<protein>
    <submittedName>
        <fullName evidence="1">Uncharacterized protein</fullName>
    </submittedName>
</protein>
<dbReference type="AlphaFoldDB" id="A0A074JFQ0"/>
<keyword evidence="2" id="KW-1185">Reference proteome</keyword>
<reference evidence="1 2" key="1">
    <citation type="submission" date="2013-07" db="EMBL/GenBank/DDBJ databases">
        <title>Thioclava pacifica DSM 10166 Genome Sequencing.</title>
        <authorList>
            <person name="Lai Q."/>
            <person name="Shao Z."/>
        </authorList>
    </citation>
    <scope>NUCLEOTIDE SEQUENCE [LARGE SCALE GENOMIC DNA]</scope>
    <source>
        <strain evidence="1 2">DSM 10166</strain>
    </source>
</reference>
<organism evidence="1 2">
    <name type="scientific">Thioclava pacifica DSM 10166</name>
    <dbReference type="NCBI Taxonomy" id="1353537"/>
    <lineage>
        <taxon>Bacteria</taxon>
        <taxon>Pseudomonadati</taxon>
        <taxon>Pseudomonadota</taxon>
        <taxon>Alphaproteobacteria</taxon>
        <taxon>Rhodobacterales</taxon>
        <taxon>Paracoccaceae</taxon>
        <taxon>Thioclava</taxon>
    </lineage>
</organism>
<dbReference type="Proteomes" id="UP000027432">
    <property type="component" value="Unassembled WGS sequence"/>
</dbReference>
<accession>A0A074JFQ0</accession>
<gene>
    <name evidence="1" type="ORF">TP2_05640</name>
</gene>